<proteinExistence type="predicted"/>
<keyword evidence="3" id="KW-1185">Reference proteome</keyword>
<evidence type="ECO:0008006" key="4">
    <source>
        <dbReference type="Google" id="ProtNLM"/>
    </source>
</evidence>
<evidence type="ECO:0000313" key="3">
    <source>
        <dbReference type="Proteomes" id="UP000528286"/>
    </source>
</evidence>
<sequence length="166" mass="18074">MQDEPTIKVTVRTPQSKDDAEDFLVEEILMPPLEKWQELDNSRPPAPASKENANQGHAAPLRAVERPIAKLSFLKPVVTEVPLEFPFEHPDLGAVHIVAVQRLTVGQVGDILDARQNGAPDLFDIYAAMTGLSAEVLRGLEAGDGERVTGACFDFLPQLLRPAQSG</sequence>
<accession>A0A7W6NLR3</accession>
<feature type="region of interest" description="Disordered" evidence="1">
    <location>
        <begin position="35"/>
        <end position="60"/>
    </location>
</feature>
<evidence type="ECO:0000256" key="1">
    <source>
        <dbReference type="SAM" id="MobiDB-lite"/>
    </source>
</evidence>
<dbReference type="AlphaFoldDB" id="A0A7W6NLR3"/>
<dbReference type="Proteomes" id="UP000528286">
    <property type="component" value="Unassembled WGS sequence"/>
</dbReference>
<gene>
    <name evidence="2" type="ORF">GGR23_002902</name>
</gene>
<protein>
    <recommendedName>
        <fullName evidence="4">Phage tail assembly protein</fullName>
    </recommendedName>
</protein>
<dbReference type="EMBL" id="JACIEZ010000005">
    <property type="protein sequence ID" value="MBB4065695.1"/>
    <property type="molecule type" value="Genomic_DNA"/>
</dbReference>
<organism evidence="2 3">
    <name type="scientific">Gellertiella hungarica</name>
    <dbReference type="NCBI Taxonomy" id="1572859"/>
    <lineage>
        <taxon>Bacteria</taxon>
        <taxon>Pseudomonadati</taxon>
        <taxon>Pseudomonadota</taxon>
        <taxon>Alphaproteobacteria</taxon>
        <taxon>Hyphomicrobiales</taxon>
        <taxon>Rhizobiaceae</taxon>
        <taxon>Gellertiella</taxon>
    </lineage>
</organism>
<name>A0A7W6NLR3_9HYPH</name>
<comment type="caution">
    <text evidence="2">The sequence shown here is derived from an EMBL/GenBank/DDBJ whole genome shotgun (WGS) entry which is preliminary data.</text>
</comment>
<evidence type="ECO:0000313" key="2">
    <source>
        <dbReference type="EMBL" id="MBB4065695.1"/>
    </source>
</evidence>
<reference evidence="2 3" key="1">
    <citation type="submission" date="2020-08" db="EMBL/GenBank/DDBJ databases">
        <title>Genomic Encyclopedia of Type Strains, Phase IV (KMG-IV): sequencing the most valuable type-strain genomes for metagenomic binning, comparative biology and taxonomic classification.</title>
        <authorList>
            <person name="Goeker M."/>
        </authorList>
    </citation>
    <scope>NUCLEOTIDE SEQUENCE [LARGE SCALE GENOMIC DNA]</scope>
    <source>
        <strain evidence="2 3">DSM 29853</strain>
    </source>
</reference>
<dbReference type="RefSeq" id="WP_183366988.1">
    <property type="nucleotide sequence ID" value="NZ_JACIEZ010000005.1"/>
</dbReference>